<gene>
    <name evidence="3" type="ORF">DOP62_02160</name>
</gene>
<dbReference type="SUPFAM" id="SSF53335">
    <property type="entry name" value="S-adenosyl-L-methionine-dependent methyltransferases"/>
    <property type="match status" value="1"/>
</dbReference>
<dbReference type="Pfam" id="PF13649">
    <property type="entry name" value="Methyltransf_25"/>
    <property type="match status" value="1"/>
</dbReference>
<dbReference type="PANTHER" id="PTHR43861:SF3">
    <property type="entry name" value="PUTATIVE (AFU_ORTHOLOGUE AFUA_2G14390)-RELATED"/>
    <property type="match status" value="1"/>
</dbReference>
<dbReference type="RefSeq" id="WP_208675190.1">
    <property type="nucleotide sequence ID" value="NZ_CP030139.2"/>
</dbReference>
<dbReference type="PANTHER" id="PTHR43861">
    <property type="entry name" value="TRANS-ACONITATE 2-METHYLTRANSFERASE-RELATED"/>
    <property type="match status" value="1"/>
</dbReference>
<proteinExistence type="predicted"/>
<evidence type="ECO:0000256" key="1">
    <source>
        <dbReference type="ARBA" id="ARBA00022679"/>
    </source>
</evidence>
<dbReference type="EC" id="2.1.-.-" evidence="3"/>
<evidence type="ECO:0000313" key="3">
    <source>
        <dbReference type="EMBL" id="AZB71682.1"/>
    </source>
</evidence>
<dbReference type="InterPro" id="IPR041698">
    <property type="entry name" value="Methyltransf_25"/>
</dbReference>
<dbReference type="CDD" id="cd02440">
    <property type="entry name" value="AdoMet_MTases"/>
    <property type="match status" value="1"/>
</dbReference>
<organism evidence="3 4">
    <name type="scientific">Synechococcus elongatus PCC 11801</name>
    <dbReference type="NCBI Taxonomy" id="2219813"/>
    <lineage>
        <taxon>Bacteria</taxon>
        <taxon>Bacillati</taxon>
        <taxon>Cyanobacteriota</taxon>
        <taxon>Cyanophyceae</taxon>
        <taxon>Synechococcales</taxon>
        <taxon>Synechococcaceae</taxon>
        <taxon>Synechococcus</taxon>
    </lineage>
</organism>
<feature type="domain" description="Methyltransferase" evidence="2">
    <location>
        <begin position="56"/>
        <end position="152"/>
    </location>
</feature>
<accession>A0AAN1QLP9</accession>
<dbReference type="AlphaFoldDB" id="A0AAN1QLP9"/>
<protein>
    <submittedName>
        <fullName evidence="3">Class I SAM-dependent methyltransferase</fullName>
        <ecNumber evidence="3">2.1.-.-</ecNumber>
    </submittedName>
</protein>
<keyword evidence="3" id="KW-0489">Methyltransferase</keyword>
<name>A0AAN1QLP9_SYNEL</name>
<reference evidence="3 4" key="1">
    <citation type="journal article" date="2018" name="Sci. Rep.">
        <title>Genome Features and Biochemical Characteristics of a Robust, Fast Growing and Naturally Transformable Cyanobacterium Synechococcus elongatus PCC 11801 Isolated from India.</title>
        <authorList>
            <person name="Jaiswal D."/>
            <person name="Sengupta A."/>
            <person name="Sohoni S."/>
            <person name="Sengupta S."/>
            <person name="Phadnavis A.G."/>
            <person name="Pakrasi H.B."/>
            <person name="Wangikar P.P."/>
        </authorList>
    </citation>
    <scope>NUCLEOTIDE SEQUENCE [LARGE SCALE GENOMIC DNA]</scope>
    <source>
        <strain evidence="3 4">PCC 11801</strain>
    </source>
</reference>
<evidence type="ECO:0000313" key="4">
    <source>
        <dbReference type="Proteomes" id="UP000267249"/>
    </source>
</evidence>
<dbReference type="GO" id="GO:0008168">
    <property type="term" value="F:methyltransferase activity"/>
    <property type="evidence" value="ECO:0007669"/>
    <property type="project" value="UniProtKB-KW"/>
</dbReference>
<evidence type="ECO:0000259" key="2">
    <source>
        <dbReference type="Pfam" id="PF13649"/>
    </source>
</evidence>
<dbReference type="Proteomes" id="UP000267249">
    <property type="component" value="Chromosome"/>
</dbReference>
<dbReference type="Gene3D" id="3.40.50.150">
    <property type="entry name" value="Vaccinia Virus protein VP39"/>
    <property type="match status" value="1"/>
</dbReference>
<dbReference type="GO" id="GO:0032259">
    <property type="term" value="P:methylation"/>
    <property type="evidence" value="ECO:0007669"/>
    <property type="project" value="UniProtKB-KW"/>
</dbReference>
<keyword evidence="1 3" id="KW-0808">Transferase</keyword>
<sequence length="247" mass="27847">MVDSQPDASFAAVQTTFSQGWQVYDKILQHDYMDHQQVYGILRSHYQSLTAPFDLLELGCGDASQSVLALNGSLIRSYRGVDLSAVALQLAEAHVSQLRVPVLLQVGELLDYLQTCRDRFDQILVAFALHHLSAEQKQAFWQAAAQCLRTGGQLLLVDVFRLPNESREQYLDRYQQFMVSQWSAMTATEQDFINAHIRQSDFPETDASMRDWAVAAGFTDLDCLYFGNADTQKIWRCSLPKTAKGLG</sequence>
<dbReference type="InterPro" id="IPR029063">
    <property type="entry name" value="SAM-dependent_MTases_sf"/>
</dbReference>
<dbReference type="EMBL" id="CP030139">
    <property type="protein sequence ID" value="AZB71682.1"/>
    <property type="molecule type" value="Genomic_DNA"/>
</dbReference>